<keyword evidence="1" id="KW-0812">Transmembrane</keyword>
<evidence type="ECO:0000256" key="1">
    <source>
        <dbReference type="SAM" id="Phobius"/>
    </source>
</evidence>
<dbReference type="Proteomes" id="UP000002640">
    <property type="component" value="Unassembled WGS sequence"/>
</dbReference>
<evidence type="ECO:0000313" key="3">
    <source>
        <dbReference type="Proteomes" id="UP000002640"/>
    </source>
</evidence>
<feature type="transmembrane region" description="Helical" evidence="1">
    <location>
        <begin position="7"/>
        <end position="34"/>
    </location>
</feature>
<proteinExistence type="predicted"/>
<feature type="transmembrane region" description="Helical" evidence="1">
    <location>
        <begin position="80"/>
        <end position="101"/>
    </location>
</feature>
<organism evidence="2 3">
    <name type="scientific">Phytophthora sojae (strain P6497)</name>
    <name type="common">Soybean stem and root rot agent</name>
    <name type="synonym">Phytophthora megasperma f. sp. glycines</name>
    <dbReference type="NCBI Taxonomy" id="1094619"/>
    <lineage>
        <taxon>Eukaryota</taxon>
        <taxon>Sar</taxon>
        <taxon>Stramenopiles</taxon>
        <taxon>Oomycota</taxon>
        <taxon>Peronosporomycetes</taxon>
        <taxon>Peronosporales</taxon>
        <taxon>Peronosporaceae</taxon>
        <taxon>Phytophthora</taxon>
    </lineage>
</organism>
<keyword evidence="1" id="KW-0472">Membrane</keyword>
<dbReference type="EMBL" id="JH159156">
    <property type="protein sequence ID" value="EGZ13510.1"/>
    <property type="molecule type" value="Genomic_DNA"/>
</dbReference>
<dbReference type="KEGG" id="psoj:PHYSODRAFT_303053"/>
<keyword evidence="1" id="KW-1133">Transmembrane helix</keyword>
<dbReference type="RefSeq" id="XP_009530939.1">
    <property type="nucleotide sequence ID" value="XM_009532644.1"/>
</dbReference>
<sequence length="292" mass="32795">MRLRNRVSVVIAIAATVLLCAGMICSWLLAITAIRSPFDVPILPPLLLATTVLIALRVVVEITLMLFFERPLRDRPGLCVGVVMSGSCLLVLLLIVNAGMFRYEGRAISHPNEFHDKFNDYYCDLRGTEVCTEKDNFDKLLEMLVSTNDTTSRLETASHALDFCQLKLVSHQGTVRPYEQRFLDSCNSTEAVDRWRGSKVMGLSTNATLPFSPVIVNPDVYDSLLTTWPTHVRITSITLMLVLVCIELVYYRERSHKAVINQVYVGKKNPGMTNISVLINFAALLELHVVHR</sequence>
<dbReference type="InParanoid" id="G4ZUN6"/>
<feature type="transmembrane region" description="Helical" evidence="1">
    <location>
        <begin position="46"/>
        <end position="68"/>
    </location>
</feature>
<evidence type="ECO:0000313" key="2">
    <source>
        <dbReference type="EMBL" id="EGZ13510.1"/>
    </source>
</evidence>
<protein>
    <submittedName>
        <fullName evidence="2">Uncharacterized protein</fullName>
    </submittedName>
</protein>
<dbReference type="GeneID" id="20642221"/>
<name>G4ZUN6_PHYSP</name>
<reference evidence="2 3" key="1">
    <citation type="journal article" date="2006" name="Science">
        <title>Phytophthora genome sequences uncover evolutionary origins and mechanisms of pathogenesis.</title>
        <authorList>
            <person name="Tyler B.M."/>
            <person name="Tripathy S."/>
            <person name="Zhang X."/>
            <person name="Dehal P."/>
            <person name="Jiang R.H."/>
            <person name="Aerts A."/>
            <person name="Arredondo F.D."/>
            <person name="Baxter L."/>
            <person name="Bensasson D."/>
            <person name="Beynon J.L."/>
            <person name="Chapman J."/>
            <person name="Damasceno C.M."/>
            <person name="Dorrance A.E."/>
            <person name="Dou D."/>
            <person name="Dickerman A.W."/>
            <person name="Dubchak I.L."/>
            <person name="Garbelotto M."/>
            <person name="Gijzen M."/>
            <person name="Gordon S.G."/>
            <person name="Govers F."/>
            <person name="Grunwald N.J."/>
            <person name="Huang W."/>
            <person name="Ivors K.L."/>
            <person name="Jones R.W."/>
            <person name="Kamoun S."/>
            <person name="Krampis K."/>
            <person name="Lamour K.H."/>
            <person name="Lee M.K."/>
            <person name="McDonald W.H."/>
            <person name="Medina M."/>
            <person name="Meijer H.J."/>
            <person name="Nordberg E.K."/>
            <person name="Maclean D.J."/>
            <person name="Ospina-Giraldo M.D."/>
            <person name="Morris P.F."/>
            <person name="Phuntumart V."/>
            <person name="Putnam N.H."/>
            <person name="Rash S."/>
            <person name="Rose J.K."/>
            <person name="Sakihama Y."/>
            <person name="Salamov A.A."/>
            <person name="Savidor A."/>
            <person name="Scheuring C.F."/>
            <person name="Smith B.M."/>
            <person name="Sobral B.W."/>
            <person name="Terry A."/>
            <person name="Torto-Alalibo T.A."/>
            <person name="Win J."/>
            <person name="Xu Z."/>
            <person name="Zhang H."/>
            <person name="Grigoriev I.V."/>
            <person name="Rokhsar D.S."/>
            <person name="Boore J.L."/>
        </authorList>
    </citation>
    <scope>NUCLEOTIDE SEQUENCE [LARGE SCALE GENOMIC DNA]</scope>
    <source>
        <strain evidence="2 3">P6497</strain>
    </source>
</reference>
<keyword evidence="3" id="KW-1185">Reference proteome</keyword>
<dbReference type="AlphaFoldDB" id="G4ZUN6"/>
<gene>
    <name evidence="2" type="ORF">PHYSODRAFT_303053</name>
</gene>
<accession>G4ZUN6</accession>